<comment type="similarity">
    <text evidence="1">Belongs to the leguminous lectin family.</text>
</comment>
<feature type="chain" id="PRO_5004306964" evidence="3">
    <location>
        <begin position="27"/>
        <end position="263"/>
    </location>
</feature>
<dbReference type="EMBL" id="AY130253">
    <property type="protein sequence ID" value="AAN05097.1"/>
    <property type="molecule type" value="mRNA"/>
</dbReference>
<reference evidence="5" key="1">
    <citation type="journal article" date="2003" name="Plant J.">
        <title>Leaves of the Lamiaceae species Glechoma hederacea (ground ivy) contain a lectin that is structurally and evolutionary related to the legume lectins.</title>
        <authorList>
            <person name="Wang W."/>
            <person name="Peumans W.J."/>
            <person name="Rouge P."/>
            <person name="Rossi C."/>
            <person name="Proost P."/>
            <person name="Chen J."/>
            <person name="Van Damme E.J."/>
        </authorList>
    </citation>
    <scope>NUCLEOTIDE SEQUENCE</scope>
</reference>
<keyword evidence="3" id="KW-0732">Signal</keyword>
<feature type="domain" description="Legume lectin" evidence="4">
    <location>
        <begin position="36"/>
        <end position="246"/>
    </location>
</feature>
<dbReference type="SUPFAM" id="SSF49899">
    <property type="entry name" value="Concanavalin A-like lectins/glucanases"/>
    <property type="match status" value="1"/>
</dbReference>
<evidence type="ECO:0000256" key="1">
    <source>
        <dbReference type="ARBA" id="ARBA00007606"/>
    </source>
</evidence>
<evidence type="ECO:0000256" key="3">
    <source>
        <dbReference type="SAM" id="SignalP"/>
    </source>
</evidence>
<evidence type="ECO:0000313" key="5">
    <source>
        <dbReference type="EMBL" id="AAN05097.1"/>
    </source>
</evidence>
<proteinExistence type="evidence at transcript level"/>
<evidence type="ECO:0000256" key="2">
    <source>
        <dbReference type="ARBA" id="ARBA00022734"/>
    </source>
</evidence>
<dbReference type="Gene3D" id="2.60.120.200">
    <property type="match status" value="1"/>
</dbReference>
<gene>
    <name evidence="5" type="primary">LEC</name>
</gene>
<protein>
    <submittedName>
        <fullName evidence="5">Lectin</fullName>
    </submittedName>
</protein>
<feature type="signal peptide" evidence="3">
    <location>
        <begin position="1"/>
        <end position="26"/>
    </location>
</feature>
<dbReference type="GO" id="GO:0030246">
    <property type="term" value="F:carbohydrate binding"/>
    <property type="evidence" value="ECO:0007669"/>
    <property type="project" value="UniProtKB-KW"/>
</dbReference>
<organism evidence="5">
    <name type="scientific">Glechoma hederacea</name>
    <name type="common">Ground-ivy</name>
    <dbReference type="NCBI Taxonomy" id="28509"/>
    <lineage>
        <taxon>Eukaryota</taxon>
        <taxon>Viridiplantae</taxon>
        <taxon>Streptophyta</taxon>
        <taxon>Embryophyta</taxon>
        <taxon>Tracheophyta</taxon>
        <taxon>Spermatophyta</taxon>
        <taxon>Magnoliopsida</taxon>
        <taxon>eudicotyledons</taxon>
        <taxon>Gunneridae</taxon>
        <taxon>Pentapetalae</taxon>
        <taxon>asterids</taxon>
        <taxon>lamiids</taxon>
        <taxon>Lamiales</taxon>
        <taxon>Lamiaceae</taxon>
        <taxon>Nepetoideae</taxon>
        <taxon>Mentheae</taxon>
        <taxon>Nepetinae</taxon>
        <taxon>Glechoma</taxon>
    </lineage>
</organism>
<dbReference type="PANTHER" id="PTHR32401">
    <property type="entry name" value="CONCANAVALIN A-LIKE LECTIN FAMILY PROTEIN"/>
    <property type="match status" value="1"/>
</dbReference>
<dbReference type="InterPro" id="IPR013320">
    <property type="entry name" value="ConA-like_dom_sf"/>
</dbReference>
<dbReference type="InterPro" id="IPR050258">
    <property type="entry name" value="Leguminous_Lectin"/>
</dbReference>
<keyword evidence="2" id="KW-0430">Lectin</keyword>
<accession>Q8H218</accession>
<dbReference type="Pfam" id="PF00139">
    <property type="entry name" value="Lectin_legB"/>
    <property type="match status" value="1"/>
</dbReference>
<name>Q8H218_GLEHE</name>
<sequence length="263" mass="28481">MANQKLPQTLVSIAALFLMVANMALSKTTHFAVPPALTFQGDAFDPNDTSFIRLTTSHTWSVGRVMYSKPLTFWGEGKQVHFKTKISFNITSIAGNKADGVALFMVPVGPPIPNGGAGGNLGLFDSSGVGKSIFAVKFDTHANVWDPPCRHIGINVNSRVPVAHKCMDDSVNWEDVTLSINYDEADKIITVRAQVGLTKHYDLSHKLDLSTILEKKVQVGLSASTGTNIALHDINYWEFTANMICDSDSDSVDGAGIRQLVST</sequence>
<dbReference type="SMR" id="Q8H218"/>
<dbReference type="InterPro" id="IPR001220">
    <property type="entry name" value="Legume_lectin_dom"/>
</dbReference>
<dbReference type="CDD" id="cd06899">
    <property type="entry name" value="lectin_legume_LecRK_Arcelin_ConA"/>
    <property type="match status" value="1"/>
</dbReference>
<dbReference type="PIRSF" id="PIRSF002690">
    <property type="entry name" value="L-type_lectin_plant"/>
    <property type="match status" value="1"/>
</dbReference>
<dbReference type="AlphaFoldDB" id="Q8H218"/>
<dbReference type="PANTHER" id="PTHR32401:SF49">
    <property type="entry name" value="OS10G0129200 PROTEIN"/>
    <property type="match status" value="1"/>
</dbReference>
<evidence type="ECO:0000259" key="4">
    <source>
        <dbReference type="Pfam" id="PF00139"/>
    </source>
</evidence>
<dbReference type="InterPro" id="IPR016363">
    <property type="entry name" value="L-lectin"/>
</dbReference>